<dbReference type="SUPFAM" id="SSF57567">
    <property type="entry name" value="Serine protease inhibitors"/>
    <property type="match status" value="1"/>
</dbReference>
<evidence type="ECO:0000259" key="2">
    <source>
        <dbReference type="Pfam" id="PF01826"/>
    </source>
</evidence>
<evidence type="ECO:0000313" key="4">
    <source>
        <dbReference type="Proteomes" id="UP000249218"/>
    </source>
</evidence>
<keyword evidence="4" id="KW-1185">Reference proteome</keyword>
<dbReference type="Pfam" id="PF01826">
    <property type="entry name" value="TIL"/>
    <property type="match status" value="1"/>
</dbReference>
<evidence type="ECO:0000256" key="1">
    <source>
        <dbReference type="SAM" id="SignalP"/>
    </source>
</evidence>
<organism evidence="3 4">
    <name type="scientific">Helicoverpa armigera</name>
    <name type="common">Cotton bollworm</name>
    <name type="synonym">Heliothis armigera</name>
    <dbReference type="NCBI Taxonomy" id="29058"/>
    <lineage>
        <taxon>Eukaryota</taxon>
        <taxon>Metazoa</taxon>
        <taxon>Ecdysozoa</taxon>
        <taxon>Arthropoda</taxon>
        <taxon>Hexapoda</taxon>
        <taxon>Insecta</taxon>
        <taxon>Pterygota</taxon>
        <taxon>Neoptera</taxon>
        <taxon>Endopterygota</taxon>
        <taxon>Lepidoptera</taxon>
        <taxon>Glossata</taxon>
        <taxon>Ditrysia</taxon>
        <taxon>Noctuoidea</taxon>
        <taxon>Noctuidae</taxon>
        <taxon>Heliothinae</taxon>
        <taxon>Helicoverpa</taxon>
    </lineage>
</organism>
<feature type="chain" id="PRO_5015923965" description="TIL domain-containing protein" evidence="1">
    <location>
        <begin position="21"/>
        <end position="109"/>
    </location>
</feature>
<keyword evidence="1" id="KW-0732">Signal</keyword>
<dbReference type="Proteomes" id="UP000249218">
    <property type="component" value="Unassembled WGS sequence"/>
</dbReference>
<accession>A0A2W1B8L6</accession>
<proteinExistence type="predicted"/>
<dbReference type="CDD" id="cd19941">
    <property type="entry name" value="TIL"/>
    <property type="match status" value="1"/>
</dbReference>
<dbReference type="InterPro" id="IPR036084">
    <property type="entry name" value="Ser_inhib-like_sf"/>
</dbReference>
<dbReference type="InterPro" id="IPR002919">
    <property type="entry name" value="TIL_dom"/>
</dbReference>
<feature type="signal peptide" evidence="1">
    <location>
        <begin position="1"/>
        <end position="20"/>
    </location>
</feature>
<name>A0A2W1B8L6_HELAM</name>
<sequence>MASYLVPICLFFAVLTIVSAVPADEKPFDCPPNEQYYKCELEVCYKSCEHLKHPPPCPAIAAGCFKPACECVAGYLRNSAGKCVPSNDCCKYIDYYKKIQLLLCYWLNT</sequence>
<reference evidence="3 4" key="1">
    <citation type="journal article" date="2017" name="BMC Biol.">
        <title>Genomic innovations, transcriptional plasticity and gene loss underlying the evolution and divergence of two highly polyphagous and invasive Helicoverpa pest species.</title>
        <authorList>
            <person name="Pearce S.L."/>
            <person name="Clarke D.F."/>
            <person name="East P.D."/>
            <person name="Elfekih S."/>
            <person name="Gordon K.H."/>
            <person name="Jermiin L.S."/>
            <person name="McGaughran A."/>
            <person name="Oakeshott J.G."/>
            <person name="Papanikolaou A."/>
            <person name="Perera O.P."/>
            <person name="Rane R.V."/>
            <person name="Richards S."/>
            <person name="Tay W.T."/>
            <person name="Walsh T.K."/>
            <person name="Anderson A."/>
            <person name="Anderson C.J."/>
            <person name="Asgari S."/>
            <person name="Board P.G."/>
            <person name="Bretschneider A."/>
            <person name="Campbell P.M."/>
            <person name="Chertemps T."/>
            <person name="Christeller J.T."/>
            <person name="Coppin C.W."/>
            <person name="Downes S.J."/>
            <person name="Duan G."/>
            <person name="Farnsworth C.A."/>
            <person name="Good R.T."/>
            <person name="Han L.B."/>
            <person name="Han Y.C."/>
            <person name="Hatje K."/>
            <person name="Horne I."/>
            <person name="Huang Y.P."/>
            <person name="Hughes D.S."/>
            <person name="Jacquin-Joly E."/>
            <person name="James W."/>
            <person name="Jhangiani S."/>
            <person name="Kollmar M."/>
            <person name="Kuwar S.S."/>
            <person name="Li S."/>
            <person name="Liu N.Y."/>
            <person name="Maibeche M.T."/>
            <person name="Miller J.R."/>
            <person name="Montagne N."/>
            <person name="Perry T."/>
            <person name="Qu J."/>
            <person name="Song S.V."/>
            <person name="Sutton G.G."/>
            <person name="Vogel H."/>
            <person name="Walenz B.P."/>
            <person name="Xu W."/>
            <person name="Zhang H.J."/>
            <person name="Zou Z."/>
            <person name="Batterham P."/>
            <person name="Edwards O.R."/>
            <person name="Feyereisen R."/>
            <person name="Gibbs R.A."/>
            <person name="Heckel D.G."/>
            <person name="McGrath A."/>
            <person name="Robin C."/>
            <person name="Scherer S.E."/>
            <person name="Worley K.C."/>
            <person name="Wu Y.D."/>
        </authorList>
    </citation>
    <scope>NUCLEOTIDE SEQUENCE [LARGE SCALE GENOMIC DNA]</scope>
    <source>
        <strain evidence="3">Harm_GR_Male_#8</strain>
        <tissue evidence="3">Whole organism</tissue>
    </source>
</reference>
<dbReference type="AlphaFoldDB" id="A0A2W1B8L6"/>
<dbReference type="Gene3D" id="2.10.25.10">
    <property type="entry name" value="Laminin"/>
    <property type="match status" value="1"/>
</dbReference>
<protein>
    <recommendedName>
        <fullName evidence="2">TIL domain-containing protein</fullName>
    </recommendedName>
</protein>
<dbReference type="OrthoDB" id="671595at2759"/>
<dbReference type="EMBL" id="KZ150221">
    <property type="protein sequence ID" value="PZC72099.1"/>
    <property type="molecule type" value="Genomic_DNA"/>
</dbReference>
<feature type="domain" description="TIL" evidence="2">
    <location>
        <begin position="30"/>
        <end position="89"/>
    </location>
</feature>
<gene>
    <name evidence="3" type="primary">HaOG211928</name>
    <name evidence="3" type="ORF">B5X24_HaOG211928</name>
</gene>
<evidence type="ECO:0000313" key="3">
    <source>
        <dbReference type="EMBL" id="PZC72099.1"/>
    </source>
</evidence>